<dbReference type="SMART" id="SM01091">
    <property type="entry name" value="CorC_HlyC"/>
    <property type="match status" value="1"/>
</dbReference>
<dbReference type="InterPro" id="IPR044751">
    <property type="entry name" value="Ion_transp-like_CBS"/>
</dbReference>
<protein>
    <submittedName>
        <fullName evidence="13">Hemolysin family protein</fullName>
    </submittedName>
</protein>
<dbReference type="InterPro" id="IPR000644">
    <property type="entry name" value="CBS_dom"/>
</dbReference>
<evidence type="ECO:0000256" key="1">
    <source>
        <dbReference type="ARBA" id="ARBA00004141"/>
    </source>
</evidence>
<dbReference type="Gene3D" id="3.30.465.10">
    <property type="match status" value="1"/>
</dbReference>
<evidence type="ECO:0000313" key="13">
    <source>
        <dbReference type="EMBL" id="MCC2124857.1"/>
    </source>
</evidence>
<evidence type="ECO:0000256" key="9">
    <source>
        <dbReference type="PROSITE-ProRule" id="PRU01193"/>
    </source>
</evidence>
<feature type="transmembrane region" description="Helical" evidence="10">
    <location>
        <begin position="131"/>
        <end position="156"/>
    </location>
</feature>
<comment type="subcellular location">
    <subcellularLocation>
        <location evidence="1">Membrane</location>
        <topology evidence="1">Multi-pass membrane protein</topology>
    </subcellularLocation>
</comment>
<dbReference type="SUPFAM" id="SSF56176">
    <property type="entry name" value="FAD-binding/transporter-associated domain-like"/>
    <property type="match status" value="1"/>
</dbReference>
<dbReference type="GO" id="GO:0050660">
    <property type="term" value="F:flavin adenine dinucleotide binding"/>
    <property type="evidence" value="ECO:0007669"/>
    <property type="project" value="InterPro"/>
</dbReference>
<dbReference type="SUPFAM" id="SSF54631">
    <property type="entry name" value="CBS-domain pair"/>
    <property type="match status" value="1"/>
</dbReference>
<keyword evidence="4" id="KW-0677">Repeat</keyword>
<evidence type="ECO:0000259" key="12">
    <source>
        <dbReference type="PROSITE" id="PS51846"/>
    </source>
</evidence>
<dbReference type="InterPro" id="IPR016169">
    <property type="entry name" value="FAD-bd_PCMH_sub2"/>
</dbReference>
<keyword evidence="6 8" id="KW-0129">CBS domain</keyword>
<dbReference type="PANTHER" id="PTHR22777:SF17">
    <property type="entry name" value="UPF0053 PROTEIN SLL0260"/>
    <property type="match status" value="1"/>
</dbReference>
<keyword evidence="14" id="KW-1185">Reference proteome</keyword>
<proteinExistence type="inferred from homology"/>
<keyword evidence="5 9" id="KW-1133">Transmembrane helix</keyword>
<evidence type="ECO:0000256" key="8">
    <source>
        <dbReference type="PROSITE-ProRule" id="PRU00703"/>
    </source>
</evidence>
<dbReference type="EMBL" id="JAJEPS010000001">
    <property type="protein sequence ID" value="MCC2124857.1"/>
    <property type="molecule type" value="Genomic_DNA"/>
</dbReference>
<name>A0AAE3A4P7_9FIRM</name>
<dbReference type="Pfam" id="PF03471">
    <property type="entry name" value="CorC_HlyC"/>
    <property type="match status" value="1"/>
</dbReference>
<evidence type="ECO:0000256" key="10">
    <source>
        <dbReference type="SAM" id="Phobius"/>
    </source>
</evidence>
<dbReference type="InterPro" id="IPR036318">
    <property type="entry name" value="FAD-bd_PCMH-like_sf"/>
</dbReference>
<dbReference type="InterPro" id="IPR046342">
    <property type="entry name" value="CBS_dom_sf"/>
</dbReference>
<evidence type="ECO:0000259" key="11">
    <source>
        <dbReference type="PROSITE" id="PS51371"/>
    </source>
</evidence>
<dbReference type="Pfam" id="PF01595">
    <property type="entry name" value="CNNM"/>
    <property type="match status" value="1"/>
</dbReference>
<dbReference type="PROSITE" id="PS51846">
    <property type="entry name" value="CNNM"/>
    <property type="match status" value="1"/>
</dbReference>
<gene>
    <name evidence="13" type="ORF">LKD36_01540</name>
</gene>
<dbReference type="AlphaFoldDB" id="A0AAE3A4P7"/>
<dbReference type="PANTHER" id="PTHR22777">
    <property type="entry name" value="HEMOLYSIN-RELATED"/>
    <property type="match status" value="1"/>
</dbReference>
<accession>A0AAE3A4P7</accession>
<evidence type="ECO:0000256" key="5">
    <source>
        <dbReference type="ARBA" id="ARBA00022989"/>
    </source>
</evidence>
<dbReference type="PROSITE" id="PS51371">
    <property type="entry name" value="CBS"/>
    <property type="match status" value="2"/>
</dbReference>
<dbReference type="Gene3D" id="3.10.580.10">
    <property type="entry name" value="CBS-domain"/>
    <property type="match status" value="1"/>
</dbReference>
<dbReference type="GO" id="GO:0005886">
    <property type="term" value="C:plasma membrane"/>
    <property type="evidence" value="ECO:0007669"/>
    <property type="project" value="TreeGrafter"/>
</dbReference>
<reference evidence="13 14" key="1">
    <citation type="submission" date="2021-10" db="EMBL/GenBank/DDBJ databases">
        <title>Anaerobic single-cell dispensing facilitates the cultivation of human gut bacteria.</title>
        <authorList>
            <person name="Afrizal A."/>
        </authorList>
    </citation>
    <scope>NUCLEOTIDE SEQUENCE [LARGE SCALE GENOMIC DNA]</scope>
    <source>
        <strain evidence="13 14">CLA-AA-H276</strain>
    </source>
</reference>
<evidence type="ECO:0000313" key="14">
    <source>
        <dbReference type="Proteomes" id="UP001198220"/>
    </source>
</evidence>
<keyword evidence="3 9" id="KW-0812">Transmembrane</keyword>
<dbReference type="Pfam" id="PF00571">
    <property type="entry name" value="CBS"/>
    <property type="match status" value="1"/>
</dbReference>
<comment type="caution">
    <text evidence="13">The sequence shown here is derived from an EMBL/GenBank/DDBJ whole genome shotgun (WGS) entry which is preliminary data.</text>
</comment>
<dbReference type="CDD" id="cd04590">
    <property type="entry name" value="CBS_pair_CorC_HlyC_assoc"/>
    <property type="match status" value="1"/>
</dbReference>
<evidence type="ECO:0000256" key="4">
    <source>
        <dbReference type="ARBA" id="ARBA00022737"/>
    </source>
</evidence>
<evidence type="ECO:0000256" key="3">
    <source>
        <dbReference type="ARBA" id="ARBA00022692"/>
    </source>
</evidence>
<evidence type="ECO:0000256" key="6">
    <source>
        <dbReference type="ARBA" id="ARBA00023122"/>
    </source>
</evidence>
<feature type="transmembrane region" description="Helical" evidence="10">
    <location>
        <begin position="6"/>
        <end position="24"/>
    </location>
</feature>
<feature type="transmembrane region" description="Helical" evidence="10">
    <location>
        <begin position="90"/>
        <end position="110"/>
    </location>
</feature>
<feature type="domain" description="CBS" evidence="11">
    <location>
        <begin position="271"/>
        <end position="328"/>
    </location>
</feature>
<dbReference type="RefSeq" id="WP_118768935.1">
    <property type="nucleotide sequence ID" value="NZ_JAJEPS010000001.1"/>
</dbReference>
<dbReference type="FunFam" id="3.10.580.10:FF:000002">
    <property type="entry name" value="Magnesium/cobalt efflux protein CorC"/>
    <property type="match status" value="1"/>
</dbReference>
<comment type="similarity">
    <text evidence="2">Belongs to the UPF0053 family.</text>
</comment>
<dbReference type="Proteomes" id="UP001198220">
    <property type="component" value="Unassembled WGS sequence"/>
</dbReference>
<feature type="domain" description="CBS" evidence="11">
    <location>
        <begin position="208"/>
        <end position="268"/>
    </location>
</feature>
<dbReference type="InterPro" id="IPR002550">
    <property type="entry name" value="CNNM"/>
</dbReference>
<evidence type="ECO:0000256" key="2">
    <source>
        <dbReference type="ARBA" id="ARBA00006337"/>
    </source>
</evidence>
<feature type="domain" description="CNNM transmembrane" evidence="12">
    <location>
        <begin position="1"/>
        <end position="189"/>
    </location>
</feature>
<feature type="transmembrane region" description="Helical" evidence="10">
    <location>
        <begin position="61"/>
        <end position="84"/>
    </location>
</feature>
<evidence type="ECO:0000256" key="7">
    <source>
        <dbReference type="ARBA" id="ARBA00023136"/>
    </source>
</evidence>
<sequence>MDASDAIQVLILIFLIACSAFFSSSETAMTTVSKIRVRNLAEGGDRRAILLSRLIEEPGKMLSAILIGNNIVNISASSLATILATHWLGSAGAGISTGALTLIVLVFGEVTPKTCATIDPEKQSLRSAQIIYIWTQIATPLIFIVNHLTMGLMFLMRVDPQAKNDSYTEEDIRSIVDVSHEDGVIEQEEKEMINNVFDFGDATAKDIMVPKVDMSFLDVNASYGQTMDVYRECRYTRYPVYEESTDNVIGMLNVKDLLVYEDKEHFNIRNILRGVLFTHEHKKTSDLLFEMRKSSTNMAIVLDEYGVTSGMVTMEDLLEEIVGDIRDEYDEDEEEQIRKISDLEYIVEGTLSLDDLNDYLDLEEKGLLLESEDFDSVGGIVIELLDRLPEVGDEVTTENGIRLVVESVEKNRIGQVHIYLPSPEKPEELPEN</sequence>
<dbReference type="InterPro" id="IPR005170">
    <property type="entry name" value="Transptr-assoc_dom"/>
</dbReference>
<organism evidence="13 14">
    <name type="scientific">Hominiventricola filiformis</name>
    <dbReference type="NCBI Taxonomy" id="2885352"/>
    <lineage>
        <taxon>Bacteria</taxon>
        <taxon>Bacillati</taxon>
        <taxon>Bacillota</taxon>
        <taxon>Clostridia</taxon>
        <taxon>Lachnospirales</taxon>
        <taxon>Lachnospiraceae</taxon>
        <taxon>Hominiventricola</taxon>
    </lineage>
</organism>
<keyword evidence="7 9" id="KW-0472">Membrane</keyword>